<proteinExistence type="predicted"/>
<evidence type="ECO:0000313" key="1">
    <source>
        <dbReference type="EMBL" id="VAW42923.1"/>
    </source>
</evidence>
<dbReference type="AlphaFoldDB" id="A0A3B0VS14"/>
<organism evidence="1">
    <name type="scientific">hydrothermal vent metagenome</name>
    <dbReference type="NCBI Taxonomy" id="652676"/>
    <lineage>
        <taxon>unclassified sequences</taxon>
        <taxon>metagenomes</taxon>
        <taxon>ecological metagenomes</taxon>
    </lineage>
</organism>
<sequence>MAATNNADAQLMIQVVAGDNAALEKLYDQYAPTVLGVVLRIVADRAV</sequence>
<name>A0A3B0VS14_9ZZZZ</name>
<dbReference type="InterPro" id="IPR013325">
    <property type="entry name" value="RNA_pol_sigma_r2"/>
</dbReference>
<dbReference type="GO" id="GO:0003700">
    <property type="term" value="F:DNA-binding transcription factor activity"/>
    <property type="evidence" value="ECO:0007669"/>
    <property type="project" value="InterPro"/>
</dbReference>
<gene>
    <name evidence="1" type="ORF">MNBD_CHLOROFLEXI01-1963</name>
</gene>
<accession>A0A3B0VS14</accession>
<reference evidence="1" key="1">
    <citation type="submission" date="2018-06" db="EMBL/GenBank/DDBJ databases">
        <authorList>
            <person name="Zhirakovskaya E."/>
        </authorList>
    </citation>
    <scope>NUCLEOTIDE SEQUENCE</scope>
</reference>
<dbReference type="SUPFAM" id="SSF88946">
    <property type="entry name" value="Sigma2 domain of RNA polymerase sigma factors"/>
    <property type="match status" value="1"/>
</dbReference>
<feature type="non-terminal residue" evidence="1">
    <location>
        <position position="47"/>
    </location>
</feature>
<dbReference type="GO" id="GO:0006352">
    <property type="term" value="P:DNA-templated transcription initiation"/>
    <property type="evidence" value="ECO:0007669"/>
    <property type="project" value="InterPro"/>
</dbReference>
<protein>
    <recommendedName>
        <fullName evidence="2">RNA polymerase sigma-70 region 2 domain-containing protein</fullName>
    </recommendedName>
</protein>
<dbReference type="Gene3D" id="1.10.1740.10">
    <property type="match status" value="1"/>
</dbReference>
<evidence type="ECO:0008006" key="2">
    <source>
        <dbReference type="Google" id="ProtNLM"/>
    </source>
</evidence>
<dbReference type="EMBL" id="UOEU01000983">
    <property type="protein sequence ID" value="VAW42923.1"/>
    <property type="molecule type" value="Genomic_DNA"/>
</dbReference>